<keyword evidence="12" id="KW-1185">Reference proteome</keyword>
<dbReference type="PROSITE" id="PS51213">
    <property type="entry name" value="ELK"/>
    <property type="match status" value="1"/>
</dbReference>
<dbReference type="InterPro" id="IPR009057">
    <property type="entry name" value="Homeodomain-like_sf"/>
</dbReference>
<dbReference type="GO" id="GO:0009888">
    <property type="term" value="P:tissue development"/>
    <property type="evidence" value="ECO:0007669"/>
    <property type="project" value="UniProtKB-ARBA"/>
</dbReference>
<dbReference type="CDD" id="cd00086">
    <property type="entry name" value="homeodomain"/>
    <property type="match status" value="1"/>
</dbReference>
<dbReference type="PANTHER" id="PTHR11850">
    <property type="entry name" value="HOMEOBOX PROTEIN TRANSCRIPTION FACTORS"/>
    <property type="match status" value="1"/>
</dbReference>
<evidence type="ECO:0000256" key="6">
    <source>
        <dbReference type="PROSITE-ProRule" id="PRU00108"/>
    </source>
</evidence>
<dbReference type="SUPFAM" id="SSF46689">
    <property type="entry name" value="Homeodomain-like"/>
    <property type="match status" value="1"/>
</dbReference>
<proteinExistence type="inferred from homology"/>
<accession>A0A8K0HFQ3</accession>
<dbReference type="FunFam" id="1.10.10.60:FF:000076">
    <property type="entry name" value="Homeobox protein knotted-1-like 2"/>
    <property type="match status" value="1"/>
</dbReference>
<evidence type="ECO:0000259" key="10">
    <source>
        <dbReference type="PROSITE" id="PS51213"/>
    </source>
</evidence>
<feature type="domain" description="Homeobox" evidence="9">
    <location>
        <begin position="262"/>
        <end position="325"/>
    </location>
</feature>
<comment type="function">
    <text evidence="5">Probably binds to the DNA sequence 5'-TGAC-3'.</text>
</comment>
<evidence type="ECO:0000256" key="7">
    <source>
        <dbReference type="PROSITE-ProRule" id="PRU00559"/>
    </source>
</evidence>
<dbReference type="InterPro" id="IPR050224">
    <property type="entry name" value="TALE_homeobox"/>
</dbReference>
<dbReference type="GO" id="GO:0005634">
    <property type="term" value="C:nucleus"/>
    <property type="evidence" value="ECO:0007669"/>
    <property type="project" value="UniProtKB-SubCell"/>
</dbReference>
<reference evidence="11" key="1">
    <citation type="submission" date="2020-03" db="EMBL/GenBank/DDBJ databases">
        <title>A high-quality chromosome-level genome assembly of a woody plant with both climbing and erect habits, Rhamnella rubrinervis.</title>
        <authorList>
            <person name="Lu Z."/>
            <person name="Yang Y."/>
            <person name="Zhu X."/>
            <person name="Sun Y."/>
        </authorList>
    </citation>
    <scope>NUCLEOTIDE SEQUENCE</scope>
    <source>
        <strain evidence="11">BYM</strain>
        <tissue evidence="11">Leaf</tissue>
    </source>
</reference>
<keyword evidence="3 6" id="KW-0371">Homeobox</keyword>
<dbReference type="SMART" id="SM01256">
    <property type="entry name" value="KNOX2"/>
    <property type="match status" value="1"/>
</dbReference>
<dbReference type="InterPro" id="IPR001356">
    <property type="entry name" value="HD"/>
</dbReference>
<evidence type="ECO:0000256" key="8">
    <source>
        <dbReference type="SAM" id="MobiDB-lite"/>
    </source>
</evidence>
<comment type="caution">
    <text evidence="11">The sequence shown here is derived from an EMBL/GenBank/DDBJ whole genome shotgun (WGS) entry which is preliminary data.</text>
</comment>
<protein>
    <submittedName>
        <fullName evidence="11">Uncharacterized protein</fullName>
    </submittedName>
</protein>
<dbReference type="GO" id="GO:0000981">
    <property type="term" value="F:DNA-binding transcription factor activity, RNA polymerase II-specific"/>
    <property type="evidence" value="ECO:0007669"/>
    <property type="project" value="InterPro"/>
</dbReference>
<dbReference type="InterPro" id="IPR005540">
    <property type="entry name" value="KNOX1"/>
</dbReference>
<feature type="region of interest" description="Disordered" evidence="8">
    <location>
        <begin position="36"/>
        <end position="78"/>
    </location>
</feature>
<dbReference type="Pfam" id="PF03789">
    <property type="entry name" value="ELK"/>
    <property type="match status" value="1"/>
</dbReference>
<comment type="similarity">
    <text evidence="7">Belongs to the TALE/KNOX homeobox family.</text>
</comment>
<dbReference type="Proteomes" id="UP000796880">
    <property type="component" value="Unassembled WGS sequence"/>
</dbReference>
<feature type="DNA-binding region" description="Homeobox; TALE-type" evidence="6">
    <location>
        <begin position="263"/>
        <end position="326"/>
    </location>
</feature>
<dbReference type="Gene3D" id="1.10.10.60">
    <property type="entry name" value="Homeodomain-like"/>
    <property type="match status" value="1"/>
</dbReference>
<comment type="subcellular location">
    <subcellularLocation>
        <location evidence="1 6">Nucleus</location>
    </subcellularLocation>
</comment>
<dbReference type="PROSITE" id="PS50071">
    <property type="entry name" value="HOMEOBOX_2"/>
    <property type="match status" value="1"/>
</dbReference>
<evidence type="ECO:0000256" key="1">
    <source>
        <dbReference type="ARBA" id="ARBA00004123"/>
    </source>
</evidence>
<dbReference type="InterPro" id="IPR005539">
    <property type="entry name" value="ELK_dom"/>
</dbReference>
<dbReference type="AlphaFoldDB" id="A0A8K0HFQ3"/>
<evidence type="ECO:0000256" key="2">
    <source>
        <dbReference type="ARBA" id="ARBA00023125"/>
    </source>
</evidence>
<dbReference type="InterPro" id="IPR017970">
    <property type="entry name" value="Homeobox_CS"/>
</dbReference>
<dbReference type="EMBL" id="VOIH02000003">
    <property type="protein sequence ID" value="KAF3451767.1"/>
    <property type="molecule type" value="Genomic_DNA"/>
</dbReference>
<dbReference type="SMART" id="SM01255">
    <property type="entry name" value="KNOX1"/>
    <property type="match status" value="1"/>
</dbReference>
<evidence type="ECO:0000313" key="12">
    <source>
        <dbReference type="Proteomes" id="UP000796880"/>
    </source>
</evidence>
<gene>
    <name evidence="11" type="ORF">FNV43_RR07863</name>
</gene>
<dbReference type="Pfam" id="PF05920">
    <property type="entry name" value="Homeobox_KN"/>
    <property type="match status" value="1"/>
</dbReference>
<keyword evidence="2 6" id="KW-0238">DNA-binding</keyword>
<dbReference type="SMART" id="SM01188">
    <property type="entry name" value="ELK"/>
    <property type="match status" value="1"/>
</dbReference>
<dbReference type="PROSITE" id="PS00027">
    <property type="entry name" value="HOMEOBOX_1"/>
    <property type="match status" value="1"/>
</dbReference>
<organism evidence="11 12">
    <name type="scientific">Rhamnella rubrinervis</name>
    <dbReference type="NCBI Taxonomy" id="2594499"/>
    <lineage>
        <taxon>Eukaryota</taxon>
        <taxon>Viridiplantae</taxon>
        <taxon>Streptophyta</taxon>
        <taxon>Embryophyta</taxon>
        <taxon>Tracheophyta</taxon>
        <taxon>Spermatophyta</taxon>
        <taxon>Magnoliopsida</taxon>
        <taxon>eudicotyledons</taxon>
        <taxon>Gunneridae</taxon>
        <taxon>Pentapetalae</taxon>
        <taxon>rosids</taxon>
        <taxon>fabids</taxon>
        <taxon>Rosales</taxon>
        <taxon>Rhamnaceae</taxon>
        <taxon>rhamnoid group</taxon>
        <taxon>Rhamneae</taxon>
        <taxon>Rhamnella</taxon>
    </lineage>
</organism>
<feature type="domain" description="ELK" evidence="10">
    <location>
        <begin position="242"/>
        <end position="262"/>
    </location>
</feature>
<evidence type="ECO:0000256" key="4">
    <source>
        <dbReference type="ARBA" id="ARBA00023242"/>
    </source>
</evidence>
<keyword evidence="4 6" id="KW-0539">Nucleus</keyword>
<dbReference type="SMART" id="SM00389">
    <property type="entry name" value="HOX"/>
    <property type="match status" value="1"/>
</dbReference>
<evidence type="ECO:0000256" key="3">
    <source>
        <dbReference type="ARBA" id="ARBA00023155"/>
    </source>
</evidence>
<dbReference type="Pfam" id="PF03790">
    <property type="entry name" value="KNOX1"/>
    <property type="match status" value="1"/>
</dbReference>
<sequence>MEGGSNGTSACMMAFGENSNGGLCPMMMMMPLMTSTHHAHHHQHHPINPNPNAADTNSPFLIPLHPTSTHDQNHNTSNGSSFVLDDHNNNTAGVCFFMDNNNDCSSSSVKAKIMAHPHYHRLLAAYVNCQKVGAPPEVVARLEEACASAAAMGHMSTGCIGEDPALDQFMEAYCEMLSKYEQELSKPFKEAMLFLQRIECQFKALTLSSESACVEASDRNGSSEEEVDVNTNLIDPQAEDRELKGQLLRKYSGYLGSLKQEFMKKRKKGKLPKEARQQLLDWWSRHYKWPYPSESQKLALAESTGLDQKQINNWFINQRKRHWKPSEDMQFVVMDAAHPHHHYYMDNVLGNPFPMDISPTLL</sequence>
<dbReference type="OrthoDB" id="10056939at2759"/>
<feature type="compositionally biased region" description="Polar residues" evidence="8">
    <location>
        <begin position="66"/>
        <end position="78"/>
    </location>
</feature>
<dbReference type="InterPro" id="IPR008422">
    <property type="entry name" value="KN_HD"/>
</dbReference>
<evidence type="ECO:0000256" key="5">
    <source>
        <dbReference type="ARBA" id="ARBA00056727"/>
    </source>
</evidence>
<name>A0A8K0HFQ3_9ROSA</name>
<dbReference type="InterPro" id="IPR005541">
    <property type="entry name" value="KNOX2"/>
</dbReference>
<evidence type="ECO:0000259" key="9">
    <source>
        <dbReference type="PROSITE" id="PS50071"/>
    </source>
</evidence>
<dbReference type="GO" id="GO:0003677">
    <property type="term" value="F:DNA binding"/>
    <property type="evidence" value="ECO:0007669"/>
    <property type="project" value="UniProtKB-UniRule"/>
</dbReference>
<dbReference type="Pfam" id="PF03791">
    <property type="entry name" value="KNOX2"/>
    <property type="match status" value="1"/>
</dbReference>
<evidence type="ECO:0000313" key="11">
    <source>
        <dbReference type="EMBL" id="KAF3451767.1"/>
    </source>
</evidence>